<dbReference type="Proteomes" id="UP001595536">
    <property type="component" value="Unassembled WGS sequence"/>
</dbReference>
<name>A0ABV7LH95_9HYPH</name>
<dbReference type="EMBL" id="JBHRUV010000098">
    <property type="protein sequence ID" value="MFC3267265.1"/>
    <property type="molecule type" value="Genomic_DNA"/>
</dbReference>
<keyword evidence="2" id="KW-1185">Reference proteome</keyword>
<dbReference type="RefSeq" id="WP_376829159.1">
    <property type="nucleotide sequence ID" value="NZ_JBHLWR010000005.1"/>
</dbReference>
<protein>
    <submittedName>
        <fullName evidence="1">Uncharacterized protein</fullName>
    </submittedName>
</protein>
<evidence type="ECO:0000313" key="1">
    <source>
        <dbReference type="EMBL" id="MFC3267265.1"/>
    </source>
</evidence>
<sequence length="198" mass="22135">MSKLKLKLKRKSGRKPVAGVIRSASGRIAKAHRKPVETQEQILAVAIAQPHRRGFSDPKNPFLGYSVGRLFAAGQISQIQHDAAEWYGKLWLSYHRHITGITPPRVSAHLSEFVAASNFRLPHGNDNENWHAIDLLRARMDGLQEAFAERGQHFTANKLLPAVCVFDIPPAACDVVALRETLNTVWRFMQRGLTTARA</sequence>
<organism evidence="1 2">
    <name type="scientific">Camelimonas abortus</name>
    <dbReference type="NCBI Taxonomy" id="1017184"/>
    <lineage>
        <taxon>Bacteria</taxon>
        <taxon>Pseudomonadati</taxon>
        <taxon>Pseudomonadota</taxon>
        <taxon>Alphaproteobacteria</taxon>
        <taxon>Hyphomicrobiales</taxon>
        <taxon>Chelatococcaceae</taxon>
        <taxon>Camelimonas</taxon>
    </lineage>
</organism>
<gene>
    <name evidence="1" type="ORF">ACFOEX_13030</name>
</gene>
<reference evidence="2" key="1">
    <citation type="journal article" date="2019" name="Int. J. Syst. Evol. Microbiol.">
        <title>The Global Catalogue of Microorganisms (GCM) 10K type strain sequencing project: providing services to taxonomists for standard genome sequencing and annotation.</title>
        <authorList>
            <consortium name="The Broad Institute Genomics Platform"/>
            <consortium name="The Broad Institute Genome Sequencing Center for Infectious Disease"/>
            <person name="Wu L."/>
            <person name="Ma J."/>
        </authorList>
    </citation>
    <scope>NUCLEOTIDE SEQUENCE [LARGE SCALE GENOMIC DNA]</scope>
    <source>
        <strain evidence="2">CCM 7941</strain>
    </source>
</reference>
<proteinExistence type="predicted"/>
<accession>A0ABV7LH95</accession>
<evidence type="ECO:0000313" key="2">
    <source>
        <dbReference type="Proteomes" id="UP001595536"/>
    </source>
</evidence>
<comment type="caution">
    <text evidence="1">The sequence shown here is derived from an EMBL/GenBank/DDBJ whole genome shotgun (WGS) entry which is preliminary data.</text>
</comment>